<evidence type="ECO:0000313" key="2">
    <source>
        <dbReference type="Proteomes" id="UP001314170"/>
    </source>
</evidence>
<proteinExistence type="predicted"/>
<keyword evidence="2" id="KW-1185">Reference proteome</keyword>
<evidence type="ECO:0000313" key="1">
    <source>
        <dbReference type="EMBL" id="CAK7326201.1"/>
    </source>
</evidence>
<organism evidence="1 2">
    <name type="scientific">Dovyalis caffra</name>
    <dbReference type="NCBI Taxonomy" id="77055"/>
    <lineage>
        <taxon>Eukaryota</taxon>
        <taxon>Viridiplantae</taxon>
        <taxon>Streptophyta</taxon>
        <taxon>Embryophyta</taxon>
        <taxon>Tracheophyta</taxon>
        <taxon>Spermatophyta</taxon>
        <taxon>Magnoliopsida</taxon>
        <taxon>eudicotyledons</taxon>
        <taxon>Gunneridae</taxon>
        <taxon>Pentapetalae</taxon>
        <taxon>rosids</taxon>
        <taxon>fabids</taxon>
        <taxon>Malpighiales</taxon>
        <taxon>Salicaceae</taxon>
        <taxon>Flacourtieae</taxon>
        <taxon>Dovyalis</taxon>
    </lineage>
</organism>
<accession>A0AAV1QWV0</accession>
<gene>
    <name evidence="1" type="ORF">DCAF_LOCUS3897</name>
</gene>
<reference evidence="1 2" key="1">
    <citation type="submission" date="2024-01" db="EMBL/GenBank/DDBJ databases">
        <authorList>
            <person name="Waweru B."/>
        </authorList>
    </citation>
    <scope>NUCLEOTIDE SEQUENCE [LARGE SCALE GENOMIC DNA]</scope>
</reference>
<comment type="caution">
    <text evidence="1">The sequence shown here is derived from an EMBL/GenBank/DDBJ whole genome shotgun (WGS) entry which is preliminary data.</text>
</comment>
<sequence length="195" mass="20986">MSNSSAIVNWDNIACNALHSAQSSMFPGYKETQGPCKKRRFAETAKVRYLPVEEAAKLKSGTRTTTLSTCNSSLNDGEPNGAGDSMAKQGLELGLGMENVTHMSISLGAEFSSAPRTELGHKGDTSYAFVSAVESEVSNGRKRHLDHNSASLPPIKPQLKGKEITLFRVENMSSSLPLTALLRTLVVEANAWPAF</sequence>
<name>A0AAV1QWV0_9ROSI</name>
<dbReference type="AlphaFoldDB" id="A0AAV1QWV0"/>
<dbReference type="Proteomes" id="UP001314170">
    <property type="component" value="Unassembled WGS sequence"/>
</dbReference>
<protein>
    <submittedName>
        <fullName evidence="1">Uncharacterized protein</fullName>
    </submittedName>
</protein>
<dbReference type="EMBL" id="CAWUPB010000851">
    <property type="protein sequence ID" value="CAK7326201.1"/>
    <property type="molecule type" value="Genomic_DNA"/>
</dbReference>